<evidence type="ECO:0000313" key="2">
    <source>
        <dbReference type="Proteomes" id="UP001187192"/>
    </source>
</evidence>
<gene>
    <name evidence="1" type="ORF">TIFTF001_030141</name>
</gene>
<dbReference type="EMBL" id="BTGU01000105">
    <property type="protein sequence ID" value="GMN61034.1"/>
    <property type="molecule type" value="Genomic_DNA"/>
</dbReference>
<proteinExistence type="predicted"/>
<protein>
    <submittedName>
        <fullName evidence="1">Uncharacterized protein</fullName>
    </submittedName>
</protein>
<keyword evidence="2" id="KW-1185">Reference proteome</keyword>
<accession>A0AA88DX08</accession>
<dbReference type="Proteomes" id="UP001187192">
    <property type="component" value="Unassembled WGS sequence"/>
</dbReference>
<organism evidence="1 2">
    <name type="scientific">Ficus carica</name>
    <name type="common">Common fig</name>
    <dbReference type="NCBI Taxonomy" id="3494"/>
    <lineage>
        <taxon>Eukaryota</taxon>
        <taxon>Viridiplantae</taxon>
        <taxon>Streptophyta</taxon>
        <taxon>Embryophyta</taxon>
        <taxon>Tracheophyta</taxon>
        <taxon>Spermatophyta</taxon>
        <taxon>Magnoliopsida</taxon>
        <taxon>eudicotyledons</taxon>
        <taxon>Gunneridae</taxon>
        <taxon>Pentapetalae</taxon>
        <taxon>rosids</taxon>
        <taxon>fabids</taxon>
        <taxon>Rosales</taxon>
        <taxon>Moraceae</taxon>
        <taxon>Ficeae</taxon>
        <taxon>Ficus</taxon>
    </lineage>
</organism>
<evidence type="ECO:0000313" key="1">
    <source>
        <dbReference type="EMBL" id="GMN61034.1"/>
    </source>
</evidence>
<dbReference type="AlphaFoldDB" id="A0AA88DX08"/>
<reference evidence="1" key="1">
    <citation type="submission" date="2023-07" db="EMBL/GenBank/DDBJ databases">
        <title>draft genome sequence of fig (Ficus carica).</title>
        <authorList>
            <person name="Takahashi T."/>
            <person name="Nishimura K."/>
        </authorList>
    </citation>
    <scope>NUCLEOTIDE SEQUENCE</scope>
</reference>
<comment type="caution">
    <text evidence="1">The sequence shown here is derived from an EMBL/GenBank/DDBJ whole genome shotgun (WGS) entry which is preliminary data.</text>
</comment>
<sequence length="60" mass="6391">MSFGRPPPALSSEQVRTRTVLCSEHLDPGSTASLASAPVSYGDHPPTLAAHHITNNYHLP</sequence>
<name>A0AA88DX08_FICCA</name>